<dbReference type="InterPro" id="IPR051049">
    <property type="entry name" value="Dienelactone_hydrolase-like"/>
</dbReference>
<keyword evidence="2" id="KW-0378">Hydrolase</keyword>
<sequence>MDDINKKVTTSKPSNVIFNTQTRGYCPGYLSPHNQISKKGLIVLQEWWGMNESICLLADEFAHQGFKVLVPDLYRGKVAKSHEEAGHLLTGLDWKGAIEDIAHALQYLIKLQGCTSVGITGFCMGGALTLASLSAIEGFSCGSPFYGICDQQTFPVTNIRVPVLAHFGEDDSMVGFSDVESAKALKLKAHEASVDFRLRTYPQAGHAFMRKESKTYQPQAAAAAFKETVEFFQQLLK</sequence>
<dbReference type="STRING" id="312017.Q232I6"/>
<dbReference type="PDB" id="8G3D">
    <property type="method" value="EM"/>
    <property type="resolution" value="3.70 A"/>
    <property type="chains" value="3D=1-237"/>
</dbReference>
<name>Q232I6_TETTS</name>
<dbReference type="SUPFAM" id="SSF53474">
    <property type="entry name" value="alpha/beta-Hydrolases"/>
    <property type="match status" value="1"/>
</dbReference>
<dbReference type="InterPro" id="IPR029058">
    <property type="entry name" value="AB_hydrolase_fold"/>
</dbReference>
<dbReference type="Gene3D" id="3.40.50.1820">
    <property type="entry name" value="alpha/beta hydrolase"/>
    <property type="match status" value="1"/>
</dbReference>
<dbReference type="RefSeq" id="XP_001011671.1">
    <property type="nucleotide sequence ID" value="XM_001011671.3"/>
</dbReference>
<dbReference type="EMDB" id="EMD-29692"/>
<evidence type="ECO:0000313" key="3">
    <source>
        <dbReference type="Proteomes" id="UP000009168"/>
    </source>
</evidence>
<evidence type="ECO:0000313" key="2">
    <source>
        <dbReference type="EMBL" id="EAR91426.1"/>
    </source>
</evidence>
<dbReference type="PDB" id="8SF7">
    <property type="method" value="EM"/>
    <property type="resolution" value="4.10 A"/>
    <property type="chains" value="3D=1-237"/>
</dbReference>
<dbReference type="eggNOG" id="KOG3043">
    <property type="taxonomic scope" value="Eukaryota"/>
</dbReference>
<keyword evidence="3" id="KW-1185">Reference proteome</keyword>
<dbReference type="HOGENOM" id="CLU_054590_7_2_1"/>
<dbReference type="InParanoid" id="Q232I6"/>
<dbReference type="InterPro" id="IPR002925">
    <property type="entry name" value="Dienelactn_hydro"/>
</dbReference>
<organism evidence="2 3">
    <name type="scientific">Tetrahymena thermophila (strain SB210)</name>
    <dbReference type="NCBI Taxonomy" id="312017"/>
    <lineage>
        <taxon>Eukaryota</taxon>
        <taxon>Sar</taxon>
        <taxon>Alveolata</taxon>
        <taxon>Ciliophora</taxon>
        <taxon>Intramacronucleata</taxon>
        <taxon>Oligohymenophorea</taxon>
        <taxon>Hymenostomatida</taxon>
        <taxon>Tetrahymenina</taxon>
        <taxon>Tetrahymenidae</taxon>
        <taxon>Tetrahymena</taxon>
    </lineage>
</organism>
<dbReference type="OrthoDB" id="17560at2759"/>
<accession>Q232I6</accession>
<dbReference type="KEGG" id="tet:TTHERM_00594110"/>
<evidence type="ECO:0007829" key="6">
    <source>
        <dbReference type="PDB" id="8SF7"/>
    </source>
</evidence>
<evidence type="ECO:0000259" key="1">
    <source>
        <dbReference type="Pfam" id="PF01738"/>
    </source>
</evidence>
<evidence type="ECO:0007829" key="4">
    <source>
        <dbReference type="PDB" id="8G2Z"/>
    </source>
</evidence>
<dbReference type="GO" id="GO:0016787">
    <property type="term" value="F:hydrolase activity"/>
    <property type="evidence" value="ECO:0007669"/>
    <property type="project" value="UniProtKB-KW"/>
</dbReference>
<dbReference type="PANTHER" id="PTHR46623:SF6">
    <property type="entry name" value="ALPHA_BETA-HYDROLASES SUPERFAMILY PROTEIN"/>
    <property type="match status" value="1"/>
</dbReference>
<dbReference type="EMDB" id="EMD-29685"/>
<dbReference type="AlphaFoldDB" id="Q232I6"/>
<dbReference type="Pfam" id="PF01738">
    <property type="entry name" value="DLH"/>
    <property type="match status" value="1"/>
</dbReference>
<dbReference type="OMA" id="FAFFGEH"/>
<feature type="domain" description="Dienelactone hydrolase" evidence="1">
    <location>
        <begin position="31"/>
        <end position="235"/>
    </location>
</feature>
<dbReference type="PANTHER" id="PTHR46623">
    <property type="entry name" value="CARBOXYMETHYLENEBUTENOLIDASE-RELATED"/>
    <property type="match status" value="1"/>
</dbReference>
<protein>
    <submittedName>
        <fullName evidence="2">Dienelactone hydrolase family protein</fullName>
    </submittedName>
</protein>
<dbReference type="PDB" id="8G2Z">
    <property type="method" value="EM"/>
    <property type="resolution" value="4.10 A"/>
    <property type="chains" value="3D=1-237"/>
</dbReference>
<dbReference type="EMBL" id="GG662781">
    <property type="protein sequence ID" value="EAR91426.1"/>
    <property type="molecule type" value="Genomic_DNA"/>
</dbReference>
<reference evidence="3" key="1">
    <citation type="journal article" date="2006" name="PLoS Biol.">
        <title>Macronuclear genome sequence of the ciliate Tetrahymena thermophila, a model eukaryote.</title>
        <authorList>
            <person name="Eisen J.A."/>
            <person name="Coyne R.S."/>
            <person name="Wu M."/>
            <person name="Wu D."/>
            <person name="Thiagarajan M."/>
            <person name="Wortman J.R."/>
            <person name="Badger J.H."/>
            <person name="Ren Q."/>
            <person name="Amedeo P."/>
            <person name="Jones K.M."/>
            <person name="Tallon L.J."/>
            <person name="Delcher A.L."/>
            <person name="Salzberg S.L."/>
            <person name="Silva J.C."/>
            <person name="Haas B.J."/>
            <person name="Majoros W.H."/>
            <person name="Farzad M."/>
            <person name="Carlton J.M."/>
            <person name="Smith R.K. Jr."/>
            <person name="Garg J."/>
            <person name="Pearlman R.E."/>
            <person name="Karrer K.M."/>
            <person name="Sun L."/>
            <person name="Manning G."/>
            <person name="Elde N.C."/>
            <person name="Turkewitz A.P."/>
            <person name="Asai D.J."/>
            <person name="Wilkes D.E."/>
            <person name="Wang Y."/>
            <person name="Cai H."/>
            <person name="Collins K."/>
            <person name="Stewart B.A."/>
            <person name="Lee S.R."/>
            <person name="Wilamowska K."/>
            <person name="Weinberg Z."/>
            <person name="Ruzzo W.L."/>
            <person name="Wloga D."/>
            <person name="Gaertig J."/>
            <person name="Frankel J."/>
            <person name="Tsao C.-C."/>
            <person name="Gorovsky M.A."/>
            <person name="Keeling P.J."/>
            <person name="Waller R.F."/>
            <person name="Patron N.J."/>
            <person name="Cherry J.M."/>
            <person name="Stover N.A."/>
            <person name="Krieger C.J."/>
            <person name="del Toro C."/>
            <person name="Ryder H.F."/>
            <person name="Williamson S.C."/>
            <person name="Barbeau R.A."/>
            <person name="Hamilton E.P."/>
            <person name="Orias E."/>
        </authorList>
    </citation>
    <scope>NUCLEOTIDE SEQUENCE [LARGE SCALE GENOMIC DNA]</scope>
    <source>
        <strain evidence="3">SB210</strain>
    </source>
</reference>
<gene>
    <name evidence="2" type="ORF">TTHERM_00594110</name>
</gene>
<dbReference type="ESTHER" id="tetts-q232i6">
    <property type="family name" value="Dienelactone_hydrolase"/>
</dbReference>
<evidence type="ECO:0007829" key="5">
    <source>
        <dbReference type="PDB" id="8G3D"/>
    </source>
</evidence>
<reference evidence="4 5" key="2">
    <citation type="journal article" date="2023" name="Nat. Commun.">
        <title>Native doublet microtubules from Tetrahymena thermophila reveal the importance of outer junction proteins.</title>
        <authorList>
            <person name="Kubo S."/>
            <person name="Black C.S."/>
            <person name="Joachimiak E."/>
            <person name="Yang S.K."/>
            <person name="Legal T."/>
            <person name="Peri K."/>
            <person name="Khalifa A.A.Z."/>
            <person name="Ghanaeian A."/>
            <person name="McCafferty C.L."/>
            <person name="Valente-Paterno M."/>
            <person name="De Bellis C."/>
            <person name="Huynh P.M."/>
            <person name="Fan Z."/>
            <person name="Marcotte E.M."/>
            <person name="Wloga D."/>
            <person name="Bui K.H."/>
        </authorList>
    </citation>
    <scope>STRUCTURE BY ELECTRON MICROSCOPY (3.70 ANGSTROMS)</scope>
</reference>
<proteinExistence type="evidence at protein level"/>
<keyword evidence="4 5" id="KW-0002">3D-structure</keyword>
<dbReference type="Proteomes" id="UP000009168">
    <property type="component" value="Unassembled WGS sequence"/>
</dbReference>
<reference evidence="6" key="3">
    <citation type="journal article" date="2024" name="Elife">
        <title>Effect of alpha-tubulin acetylation on the doublet microtubule structure.</title>
        <authorList>
            <person name="Yang S.K."/>
            <person name="Kubo S."/>
            <person name="Black C.S."/>
            <person name="Peri K."/>
            <person name="Dai D."/>
            <person name="Legal T."/>
            <person name="Valente-Paterno M."/>
            <person name="Gaertig J."/>
            <person name="Bui K.H."/>
        </authorList>
    </citation>
    <scope>STRUCTURE BY ELECTRON MICROSCOPY (4.10 ANGSTROMS)</scope>
</reference>
<dbReference type="GeneID" id="7833504"/>
<dbReference type="EMDB" id="EMD-40436"/>